<organism evidence="1">
    <name type="scientific">Tanacetum cinerariifolium</name>
    <name type="common">Dalmatian daisy</name>
    <name type="synonym">Chrysanthemum cinerariifolium</name>
    <dbReference type="NCBI Taxonomy" id="118510"/>
    <lineage>
        <taxon>Eukaryota</taxon>
        <taxon>Viridiplantae</taxon>
        <taxon>Streptophyta</taxon>
        <taxon>Embryophyta</taxon>
        <taxon>Tracheophyta</taxon>
        <taxon>Spermatophyta</taxon>
        <taxon>Magnoliopsida</taxon>
        <taxon>eudicotyledons</taxon>
        <taxon>Gunneridae</taxon>
        <taxon>Pentapetalae</taxon>
        <taxon>asterids</taxon>
        <taxon>campanulids</taxon>
        <taxon>Asterales</taxon>
        <taxon>Asteraceae</taxon>
        <taxon>Asteroideae</taxon>
        <taxon>Anthemideae</taxon>
        <taxon>Anthemidinae</taxon>
        <taxon>Tanacetum</taxon>
    </lineage>
</organism>
<comment type="caution">
    <text evidence="1">The sequence shown here is derived from an EMBL/GenBank/DDBJ whole genome shotgun (WGS) entry which is preliminary data.</text>
</comment>
<accession>A0A699IR60</accession>
<dbReference type="InterPro" id="IPR038765">
    <property type="entry name" value="Papain-like_cys_pep_sf"/>
</dbReference>
<protein>
    <recommendedName>
        <fullName evidence="2">Ulp1 protease family, C-terminal catalytic domain-containing protein</fullName>
    </recommendedName>
</protein>
<dbReference type="SUPFAM" id="SSF54001">
    <property type="entry name" value="Cysteine proteinases"/>
    <property type="match status" value="1"/>
</dbReference>
<gene>
    <name evidence="1" type="ORF">Tci_543891</name>
</gene>
<dbReference type="InterPro" id="IPR029060">
    <property type="entry name" value="PIN-like_dom_sf"/>
</dbReference>
<proteinExistence type="predicted"/>
<evidence type="ECO:0008006" key="2">
    <source>
        <dbReference type="Google" id="ProtNLM"/>
    </source>
</evidence>
<reference evidence="1" key="1">
    <citation type="journal article" date="2019" name="Sci. Rep.">
        <title>Draft genome of Tanacetum cinerariifolium, the natural source of mosquito coil.</title>
        <authorList>
            <person name="Yamashiro T."/>
            <person name="Shiraishi A."/>
            <person name="Satake H."/>
            <person name="Nakayama K."/>
        </authorList>
    </citation>
    <scope>NUCLEOTIDE SEQUENCE</scope>
</reference>
<dbReference type="EMBL" id="BKCJ010314344">
    <property type="protein sequence ID" value="GEZ71918.1"/>
    <property type="molecule type" value="Genomic_DNA"/>
</dbReference>
<feature type="non-terminal residue" evidence="1">
    <location>
        <position position="1"/>
    </location>
</feature>
<dbReference type="SUPFAM" id="SSF88723">
    <property type="entry name" value="PIN domain-like"/>
    <property type="match status" value="1"/>
</dbReference>
<dbReference type="AlphaFoldDB" id="A0A699IR60"/>
<evidence type="ECO:0000313" key="1">
    <source>
        <dbReference type="EMBL" id="GEZ71918.1"/>
    </source>
</evidence>
<sequence>LDIALIFEKSLGVAYEGDAQLAYMFRKGMINVAIFDDTDLIPYRISRGIVRVSSIKLKGTGNSDSPRSGRITMSERDMLVSSNPQPVSQFNPITGELIMSSANVNFSGIAPVVSDKLTGLEKDKVNVGKDKAPKHKLTDLENNKVNVGKDKAPKHKAPVKNPTAVVYKARKQKTLVKKPAAVVEKLDAVVDKAPKHKAPTKKSASVVVRDKDNVTAPAKELASVVVQDKAAVVAPVIEKVPVATESDKESEPVVVADVKVSVVAAVEKDNPKVMSKVSDESVKAPVVKESVKASSVVADKPSSVVADKVDVVKDNINVVADKVVKENVLSIVADKASNINVVARMCENVFEAHFEKFIVYGVRLNLKTLTPGLWLDVNVIDCWGTVLNHEESFRAAESKSKHFVPTGCIKKLFARHLKQYGLIRHTLVAKVKHTIPKLKWKTKENFHDCGIFTMLHMETFDGGPASNLDCELPVESQLQRNMLRRLRFKFVAKILLHEINVHARKMLELAKEFDKTDPVDETSKSYFVLTYTNML</sequence>
<name>A0A699IR60_TANCI</name>